<feature type="region of interest" description="Disordered" evidence="1">
    <location>
        <begin position="1"/>
        <end position="25"/>
    </location>
</feature>
<dbReference type="PANTHER" id="PTHR11941:SF54">
    <property type="entry name" value="ENOYL-COA HYDRATASE, MITOCHONDRIAL"/>
    <property type="match status" value="1"/>
</dbReference>
<feature type="region of interest" description="Disordered" evidence="1">
    <location>
        <begin position="269"/>
        <end position="318"/>
    </location>
</feature>
<keyword evidence="3" id="KW-1185">Reference proteome</keyword>
<dbReference type="InterPro" id="IPR001753">
    <property type="entry name" value="Enoyl-CoA_hydra/iso"/>
</dbReference>
<gene>
    <name evidence="2" type="ORF">BKA07_000479</name>
</gene>
<organism evidence="2 3">
    <name type="scientific">Brevibacterium marinum</name>
    <dbReference type="NCBI Taxonomy" id="418643"/>
    <lineage>
        <taxon>Bacteria</taxon>
        <taxon>Bacillati</taxon>
        <taxon>Actinomycetota</taxon>
        <taxon>Actinomycetes</taxon>
        <taxon>Micrococcales</taxon>
        <taxon>Brevibacteriaceae</taxon>
        <taxon>Brevibacterium</taxon>
    </lineage>
</organism>
<dbReference type="Pfam" id="PF00378">
    <property type="entry name" value="ECH_1"/>
    <property type="match status" value="1"/>
</dbReference>
<dbReference type="InterPro" id="IPR029045">
    <property type="entry name" value="ClpP/crotonase-like_dom_sf"/>
</dbReference>
<feature type="compositionally biased region" description="Low complexity" evidence="1">
    <location>
        <begin position="1"/>
        <end position="23"/>
    </location>
</feature>
<protein>
    <submittedName>
        <fullName evidence="2">Enoyl-CoA hydratase</fullName>
        <ecNumber evidence="2">4.2.1.17</ecNumber>
    </submittedName>
</protein>
<dbReference type="SUPFAM" id="SSF52096">
    <property type="entry name" value="ClpP/crotonase"/>
    <property type="match status" value="1"/>
</dbReference>
<feature type="compositionally biased region" description="Basic and acidic residues" evidence="1">
    <location>
        <begin position="308"/>
        <end position="318"/>
    </location>
</feature>
<dbReference type="RefSeq" id="WP_245161804.1">
    <property type="nucleotide sequence ID" value="NZ_BAAAPQ010000026.1"/>
</dbReference>
<dbReference type="CDD" id="cd06558">
    <property type="entry name" value="crotonase-like"/>
    <property type="match status" value="1"/>
</dbReference>
<reference evidence="2 3" key="1">
    <citation type="submission" date="2020-03" db="EMBL/GenBank/DDBJ databases">
        <title>Sequencing the genomes of 1000 actinobacteria strains.</title>
        <authorList>
            <person name="Klenk H.-P."/>
        </authorList>
    </citation>
    <scope>NUCLEOTIDE SEQUENCE [LARGE SCALE GENOMIC DNA]</scope>
    <source>
        <strain evidence="2 3">DSM 18964</strain>
    </source>
</reference>
<dbReference type="PANTHER" id="PTHR11941">
    <property type="entry name" value="ENOYL-COA HYDRATASE-RELATED"/>
    <property type="match status" value="1"/>
</dbReference>
<dbReference type="AlphaFoldDB" id="A0A846RNI7"/>
<name>A0A846RNI7_9MICO</name>
<accession>A0A846RNI7</accession>
<dbReference type="EC" id="4.2.1.17" evidence="2"/>
<dbReference type="GO" id="GO:0006635">
    <property type="term" value="P:fatty acid beta-oxidation"/>
    <property type="evidence" value="ECO:0007669"/>
    <property type="project" value="TreeGrafter"/>
</dbReference>
<sequence length="318" mass="33904">MSAGGAEGAADSTSGAADSTAGGRNTPLLIERFDDRVIIRLNRPEVRNAIDQSMADALHEVCAELEADTKVAILTGSNGVFAAGADIGQLRDRGREEALAGINSKVFTRLQELPMPTIALVEGFALGGGAELAFACDFRIGTPATKIGNPEAGLGILAAAGAAWRLRELVGEPRAKEILLAGRTLQADEAKSIGLLNDVVDPEDLELAGRALADRIASYAPLAVRLSKSAFHAPREAHPLIDNLAQAVLFETEEKYARMDAFLAKREDKKRAKAESVATEAMDQQADPRYQQADPRHEQADPRAVQDVSRDEERGSAE</sequence>
<dbReference type="Proteomes" id="UP000576792">
    <property type="component" value="Unassembled WGS sequence"/>
</dbReference>
<evidence type="ECO:0000313" key="3">
    <source>
        <dbReference type="Proteomes" id="UP000576792"/>
    </source>
</evidence>
<evidence type="ECO:0000256" key="1">
    <source>
        <dbReference type="SAM" id="MobiDB-lite"/>
    </source>
</evidence>
<comment type="caution">
    <text evidence="2">The sequence shown here is derived from an EMBL/GenBank/DDBJ whole genome shotgun (WGS) entry which is preliminary data.</text>
</comment>
<dbReference type="Gene3D" id="3.90.226.10">
    <property type="entry name" value="2-enoyl-CoA Hydratase, Chain A, domain 1"/>
    <property type="match status" value="1"/>
</dbReference>
<dbReference type="GO" id="GO:0004300">
    <property type="term" value="F:enoyl-CoA hydratase activity"/>
    <property type="evidence" value="ECO:0007669"/>
    <property type="project" value="UniProtKB-EC"/>
</dbReference>
<dbReference type="EMBL" id="JAATJN010000001">
    <property type="protein sequence ID" value="NJC55444.1"/>
    <property type="molecule type" value="Genomic_DNA"/>
</dbReference>
<proteinExistence type="predicted"/>
<keyword evidence="2" id="KW-0456">Lyase</keyword>
<evidence type="ECO:0000313" key="2">
    <source>
        <dbReference type="EMBL" id="NJC55444.1"/>
    </source>
</evidence>